<dbReference type="GO" id="GO:0034080">
    <property type="term" value="P:CENP-A containing chromatin assembly"/>
    <property type="evidence" value="ECO:0007669"/>
    <property type="project" value="TreeGrafter"/>
</dbReference>
<feature type="compositionally biased region" description="Acidic residues" evidence="7">
    <location>
        <begin position="101"/>
        <end position="110"/>
    </location>
</feature>
<feature type="compositionally biased region" description="Low complexity" evidence="7">
    <location>
        <begin position="436"/>
        <end position="452"/>
    </location>
</feature>
<feature type="region of interest" description="Disordered" evidence="7">
    <location>
        <begin position="91"/>
        <end position="126"/>
    </location>
</feature>
<accession>A0A9Q1C8N3</accession>
<evidence type="ECO:0000259" key="8">
    <source>
        <dbReference type="Pfam" id="PF10516"/>
    </source>
</evidence>
<protein>
    <submittedName>
        <fullName evidence="9">Protein HGV2</fullName>
    </submittedName>
</protein>
<evidence type="ECO:0000313" key="10">
    <source>
        <dbReference type="Proteomes" id="UP001152320"/>
    </source>
</evidence>
<dbReference type="Pfam" id="PF10516">
    <property type="entry name" value="SHNi-TPR"/>
    <property type="match status" value="1"/>
</dbReference>
<organism evidence="9 10">
    <name type="scientific">Holothuria leucospilota</name>
    <name type="common">Black long sea cucumber</name>
    <name type="synonym">Mertensiothuria leucospilota</name>
    <dbReference type="NCBI Taxonomy" id="206669"/>
    <lineage>
        <taxon>Eukaryota</taxon>
        <taxon>Metazoa</taxon>
        <taxon>Echinodermata</taxon>
        <taxon>Eleutherozoa</taxon>
        <taxon>Echinozoa</taxon>
        <taxon>Holothuroidea</taxon>
        <taxon>Aspidochirotacea</taxon>
        <taxon>Aspidochirotida</taxon>
        <taxon>Holothuriidae</taxon>
        <taxon>Holothuria</taxon>
    </lineage>
</organism>
<dbReference type="InterPro" id="IPR019734">
    <property type="entry name" value="TPR_rpt"/>
</dbReference>
<feature type="region of interest" description="Disordered" evidence="7">
    <location>
        <begin position="424"/>
        <end position="534"/>
    </location>
</feature>
<dbReference type="SUPFAM" id="SSF48452">
    <property type="entry name" value="TPR-like"/>
    <property type="match status" value="1"/>
</dbReference>
<dbReference type="EMBL" id="JAIZAY010000006">
    <property type="protein sequence ID" value="KAJ8040387.1"/>
    <property type="molecule type" value="Genomic_DNA"/>
</dbReference>
<dbReference type="InterPro" id="IPR011990">
    <property type="entry name" value="TPR-like_helical_dom_sf"/>
</dbReference>
<dbReference type="PROSITE" id="PS50005">
    <property type="entry name" value="TPR"/>
    <property type="match status" value="2"/>
</dbReference>
<dbReference type="OrthoDB" id="5587616at2759"/>
<dbReference type="GO" id="GO:0042393">
    <property type="term" value="F:histone binding"/>
    <property type="evidence" value="ECO:0007669"/>
    <property type="project" value="TreeGrafter"/>
</dbReference>
<evidence type="ECO:0000256" key="6">
    <source>
        <dbReference type="PROSITE-ProRule" id="PRU00339"/>
    </source>
</evidence>
<dbReference type="Gene3D" id="1.25.40.10">
    <property type="entry name" value="Tetratricopeptide repeat domain"/>
    <property type="match status" value="1"/>
</dbReference>
<keyword evidence="4 6" id="KW-0802">TPR repeat</keyword>
<keyword evidence="3" id="KW-0677">Repeat</keyword>
<evidence type="ECO:0000256" key="5">
    <source>
        <dbReference type="ARBA" id="ARBA00023242"/>
    </source>
</evidence>
<evidence type="ECO:0000256" key="4">
    <source>
        <dbReference type="ARBA" id="ARBA00022803"/>
    </source>
</evidence>
<feature type="compositionally biased region" description="Basic and acidic residues" evidence="7">
    <location>
        <begin position="111"/>
        <end position="126"/>
    </location>
</feature>
<feature type="compositionally biased region" description="Low complexity" evidence="7">
    <location>
        <begin position="485"/>
        <end position="494"/>
    </location>
</feature>
<reference evidence="9" key="1">
    <citation type="submission" date="2021-10" db="EMBL/GenBank/DDBJ databases">
        <title>Tropical sea cucumber genome reveals ecological adaptation and Cuvierian tubules defense mechanism.</title>
        <authorList>
            <person name="Chen T."/>
        </authorList>
    </citation>
    <scope>NUCLEOTIDE SEQUENCE</scope>
    <source>
        <strain evidence="9">Nanhai2018</strain>
        <tissue evidence="9">Muscle</tissue>
    </source>
</reference>
<proteinExistence type="inferred from homology"/>
<feature type="region of interest" description="Disordered" evidence="7">
    <location>
        <begin position="188"/>
        <end position="295"/>
    </location>
</feature>
<dbReference type="SMART" id="SM00028">
    <property type="entry name" value="TPR"/>
    <property type="match status" value="2"/>
</dbReference>
<dbReference type="InterPro" id="IPR051730">
    <property type="entry name" value="NASP-like"/>
</dbReference>
<dbReference type="InterPro" id="IPR019544">
    <property type="entry name" value="Tetratricopeptide_SHNi-TPR_dom"/>
</dbReference>
<feature type="compositionally biased region" description="Basic and acidic residues" evidence="7">
    <location>
        <begin position="495"/>
        <end position="504"/>
    </location>
</feature>
<evidence type="ECO:0000256" key="2">
    <source>
        <dbReference type="ARBA" id="ARBA00008402"/>
    </source>
</evidence>
<comment type="subcellular location">
    <subcellularLocation>
        <location evidence="1">Nucleus</location>
    </subcellularLocation>
</comment>
<gene>
    <name evidence="9" type="ORF">HOLleu_14660</name>
</gene>
<dbReference type="PANTHER" id="PTHR15081:SF1">
    <property type="entry name" value="NUCLEAR AUTOANTIGENIC SPERM PROTEIN"/>
    <property type="match status" value="1"/>
</dbReference>
<evidence type="ECO:0000313" key="9">
    <source>
        <dbReference type="EMBL" id="KAJ8040387.1"/>
    </source>
</evidence>
<name>A0A9Q1C8N3_HOLLE</name>
<keyword evidence="10" id="KW-1185">Reference proteome</keyword>
<evidence type="ECO:0000256" key="3">
    <source>
        <dbReference type="ARBA" id="ARBA00022737"/>
    </source>
</evidence>
<dbReference type="GO" id="GO:0006335">
    <property type="term" value="P:DNA replication-dependent chromatin assembly"/>
    <property type="evidence" value="ECO:0007669"/>
    <property type="project" value="TreeGrafter"/>
</dbReference>
<evidence type="ECO:0000256" key="1">
    <source>
        <dbReference type="ARBA" id="ARBA00004123"/>
    </source>
</evidence>
<dbReference type="AlphaFoldDB" id="A0A9Q1C8N3"/>
<feature type="compositionally biased region" description="Basic and acidic residues" evidence="7">
    <location>
        <begin position="523"/>
        <end position="534"/>
    </location>
</feature>
<sequence length="534" mass="58027">MLSETGPSTSSAEQSRTDDVDTAALKLLGEGKRHLLVGDAPTAVTTLQEACEILAAKYGEVSDQCGDSYYHYGNALLELGRMESGVLGNALDGVPEGAATDTDDADDEEDNKANVERASKLPGDERKKVIQQVKDALEATYQQSLKQIHGEGEQVVNGEAHQANEEGKMINGEAHKAGDVGQVNGEKVVNGVGTKVGDSVASKDAKSGADEGKEEKGKVEEKNKAEKKPDEEKVEGKEKKEGVKEAKDSGKEKEGIKEAKDSEKEKGTTQAETVKEKEKEENPDDIPNFQKTDKESKLKVAQVHFKLGELGLETENYAQSLEDFVKCLEIQKEHLEPESRLIAGSHYNLGLAYTFDSKMEKALEHFKHAKQTIEERVKKLEKDVTEHEEKKEEKYEETVTKLKDEIKELNELIPDILAKIEDAKDAKNQQPFGETSSGFGQSSSGASSSSAAPMQIQVKRKTDNATVTDISHLVKRKRTDESSDSHSASAAGDATEAKRTKQDEANSTSGDSNQVNGGPDASTTKDEKATAMET</sequence>
<feature type="domain" description="Tetratricopeptide SHNi-TPR" evidence="8">
    <location>
        <begin position="301"/>
        <end position="338"/>
    </location>
</feature>
<dbReference type="Proteomes" id="UP001152320">
    <property type="component" value="Chromosome 6"/>
</dbReference>
<feature type="compositionally biased region" description="Basic and acidic residues" evidence="7">
    <location>
        <begin position="201"/>
        <end position="280"/>
    </location>
</feature>
<feature type="repeat" description="TPR" evidence="6">
    <location>
        <begin position="343"/>
        <end position="376"/>
    </location>
</feature>
<evidence type="ECO:0000256" key="7">
    <source>
        <dbReference type="SAM" id="MobiDB-lite"/>
    </source>
</evidence>
<comment type="caution">
    <text evidence="9">The sequence shown here is derived from an EMBL/GenBank/DDBJ whole genome shotgun (WGS) entry which is preliminary data.</text>
</comment>
<feature type="compositionally biased region" description="Polar residues" evidence="7">
    <location>
        <begin position="505"/>
        <end position="516"/>
    </location>
</feature>
<dbReference type="GO" id="GO:0005654">
    <property type="term" value="C:nucleoplasm"/>
    <property type="evidence" value="ECO:0007669"/>
    <property type="project" value="TreeGrafter"/>
</dbReference>
<feature type="repeat" description="TPR" evidence="6">
    <location>
        <begin position="301"/>
        <end position="334"/>
    </location>
</feature>
<dbReference type="PANTHER" id="PTHR15081">
    <property type="entry name" value="NUCLEAR AUTOANTIGENIC SPERM PROTEIN NASP -RELATED"/>
    <property type="match status" value="1"/>
</dbReference>
<comment type="similarity">
    <text evidence="2">Belongs to the NASP family.</text>
</comment>
<keyword evidence="5" id="KW-0539">Nucleus</keyword>